<organism evidence="1 2">
    <name type="scientific">Enterococcus ureilyticus</name>
    <dbReference type="NCBI Taxonomy" id="1131292"/>
    <lineage>
        <taxon>Bacteria</taxon>
        <taxon>Bacillati</taxon>
        <taxon>Bacillota</taxon>
        <taxon>Bacilli</taxon>
        <taxon>Lactobacillales</taxon>
        <taxon>Enterococcaceae</taxon>
        <taxon>Enterococcus</taxon>
    </lineage>
</organism>
<reference evidence="2" key="1">
    <citation type="submission" date="2016-09" db="EMBL/GenBank/DDBJ databases">
        <authorList>
            <person name="Gulvik C.A."/>
        </authorList>
    </citation>
    <scope>NUCLEOTIDE SEQUENCE [LARGE SCALE GENOMIC DNA]</scope>
    <source>
        <strain evidence="2">LMG 26676</strain>
    </source>
</reference>
<proteinExistence type="predicted"/>
<comment type="caution">
    <text evidence="1">The sequence shown here is derived from an EMBL/GenBank/DDBJ whole genome shotgun (WGS) entry which is preliminary data.</text>
</comment>
<dbReference type="RefSeq" id="WP_069638673.1">
    <property type="nucleotide sequence ID" value="NZ_JAFBEZ010000003.1"/>
</dbReference>
<protein>
    <recommendedName>
        <fullName evidence="3">Lipoprotein</fullName>
    </recommendedName>
</protein>
<gene>
    <name evidence="1" type="ORF">BCR24_00885</name>
</gene>
<accession>A0A1E5HG64</accession>
<keyword evidence="2" id="KW-1185">Reference proteome</keyword>
<evidence type="ECO:0008006" key="3">
    <source>
        <dbReference type="Google" id="ProtNLM"/>
    </source>
</evidence>
<evidence type="ECO:0000313" key="1">
    <source>
        <dbReference type="EMBL" id="OEG23944.1"/>
    </source>
</evidence>
<dbReference type="Proteomes" id="UP000094469">
    <property type="component" value="Unassembled WGS sequence"/>
</dbReference>
<dbReference type="PROSITE" id="PS51257">
    <property type="entry name" value="PROKAR_LIPOPROTEIN"/>
    <property type="match status" value="1"/>
</dbReference>
<name>A0A1E5HG64_9ENTE</name>
<dbReference type="AlphaFoldDB" id="A0A1E5HG64"/>
<sequence>MKKYRYLVMIVGVILLSGCTKKEEIKEISYTTSSFGIIVKAITVNTEERTKKIFINNDYTKGGAPRKMSEIPEEEFDIYDINDVEEIFKEIDKVDIPHWKERYMNKHIMDGYQWSLIVKYKSGEMKTSSGSNDKPKKFDELIHVLFDTKE</sequence>
<dbReference type="OrthoDB" id="4979632at2"/>
<evidence type="ECO:0000313" key="2">
    <source>
        <dbReference type="Proteomes" id="UP000094469"/>
    </source>
</evidence>
<dbReference type="EMBL" id="MIKC01000001">
    <property type="protein sequence ID" value="OEG23944.1"/>
    <property type="molecule type" value="Genomic_DNA"/>
</dbReference>